<keyword evidence="10" id="KW-0472">Membrane</keyword>
<comment type="catalytic activity">
    <reaction evidence="1">
        <text>ATP + protein L-histidine = ADP + protein N-phospho-L-histidine.</text>
        <dbReference type="EC" id="2.7.13.3"/>
    </reaction>
</comment>
<keyword evidence="10" id="KW-1133">Transmembrane helix</keyword>
<evidence type="ECO:0000256" key="3">
    <source>
        <dbReference type="ARBA" id="ARBA00022553"/>
    </source>
</evidence>
<keyword evidence="10" id="KW-0812">Transmembrane</keyword>
<dbReference type="Pfam" id="PF06580">
    <property type="entry name" value="His_kinase"/>
    <property type="match status" value="1"/>
</dbReference>
<accession>A0ABS4GJW2</accession>
<dbReference type="PROSITE" id="PS50110">
    <property type="entry name" value="RESPONSE_REGULATORY"/>
    <property type="match status" value="1"/>
</dbReference>
<feature type="domain" description="Histidine kinase" evidence="11">
    <location>
        <begin position="918"/>
        <end position="1012"/>
    </location>
</feature>
<feature type="domain" description="Response regulatory" evidence="12">
    <location>
        <begin position="690"/>
        <end position="807"/>
    </location>
</feature>
<dbReference type="InterPro" id="IPR011006">
    <property type="entry name" value="CheY-like_superfamily"/>
</dbReference>
<feature type="domain" description="Histidine kinase" evidence="11">
    <location>
        <begin position="434"/>
        <end position="648"/>
    </location>
</feature>
<dbReference type="SMART" id="SM00388">
    <property type="entry name" value="HisKA"/>
    <property type="match status" value="1"/>
</dbReference>
<evidence type="ECO:0000256" key="7">
    <source>
        <dbReference type="ARBA" id="ARBA00022840"/>
    </source>
</evidence>
<dbReference type="PANTHER" id="PTHR43547:SF2">
    <property type="entry name" value="HYBRID SIGNAL TRANSDUCTION HISTIDINE KINASE C"/>
    <property type="match status" value="1"/>
</dbReference>
<dbReference type="PANTHER" id="PTHR43547">
    <property type="entry name" value="TWO-COMPONENT HISTIDINE KINASE"/>
    <property type="match status" value="1"/>
</dbReference>
<dbReference type="SUPFAM" id="SSF55874">
    <property type="entry name" value="ATPase domain of HSP90 chaperone/DNA topoisomerase II/histidine kinase"/>
    <property type="match status" value="2"/>
</dbReference>
<dbReference type="Pfam" id="PF02518">
    <property type="entry name" value="HATPase_c"/>
    <property type="match status" value="2"/>
</dbReference>
<keyword evidence="7" id="KW-0067">ATP-binding</keyword>
<evidence type="ECO:0000256" key="8">
    <source>
        <dbReference type="ARBA" id="ARBA00023012"/>
    </source>
</evidence>
<feature type="transmembrane region" description="Helical" evidence="10">
    <location>
        <begin position="379"/>
        <end position="403"/>
    </location>
</feature>
<evidence type="ECO:0000256" key="6">
    <source>
        <dbReference type="ARBA" id="ARBA00022777"/>
    </source>
</evidence>
<dbReference type="Pfam" id="PF00512">
    <property type="entry name" value="HisKA"/>
    <property type="match status" value="1"/>
</dbReference>
<reference evidence="13 14" key="1">
    <citation type="submission" date="2021-03" db="EMBL/GenBank/DDBJ databases">
        <title>Genomic Encyclopedia of Type Strains, Phase IV (KMG-IV): sequencing the most valuable type-strain genomes for metagenomic binning, comparative biology and taxonomic classification.</title>
        <authorList>
            <person name="Goeker M."/>
        </authorList>
    </citation>
    <scope>NUCLEOTIDE SEQUENCE [LARGE SCALE GENOMIC DNA]</scope>
    <source>
        <strain evidence="13 14">DSM 24738</strain>
    </source>
</reference>
<feature type="transmembrane region" description="Helical" evidence="10">
    <location>
        <begin position="325"/>
        <end position="344"/>
    </location>
</feature>
<dbReference type="Gene3D" id="1.10.287.130">
    <property type="match status" value="1"/>
</dbReference>
<feature type="transmembrane region" description="Helical" evidence="10">
    <location>
        <begin position="299"/>
        <end position="319"/>
    </location>
</feature>
<evidence type="ECO:0000256" key="2">
    <source>
        <dbReference type="ARBA" id="ARBA00012438"/>
    </source>
</evidence>
<proteinExistence type="predicted"/>
<dbReference type="InterPro" id="IPR008979">
    <property type="entry name" value="Galactose-bd-like_sf"/>
</dbReference>
<dbReference type="Pfam" id="PF07695">
    <property type="entry name" value="7TMR-DISM_7TM"/>
    <property type="match status" value="1"/>
</dbReference>
<dbReference type="EMBL" id="JAGGKT010000001">
    <property type="protein sequence ID" value="MBP1930205.1"/>
    <property type="molecule type" value="Genomic_DNA"/>
</dbReference>
<keyword evidence="14" id="KW-1185">Reference proteome</keyword>
<dbReference type="Gene3D" id="2.60.120.260">
    <property type="entry name" value="Galactose-binding domain-like"/>
    <property type="match status" value="1"/>
</dbReference>
<dbReference type="SUPFAM" id="SSF49785">
    <property type="entry name" value="Galactose-binding domain-like"/>
    <property type="match status" value="1"/>
</dbReference>
<comment type="caution">
    <text evidence="13">The sequence shown here is derived from an EMBL/GenBank/DDBJ whole genome shotgun (WGS) entry which is preliminary data.</text>
</comment>
<dbReference type="SMART" id="SM00387">
    <property type="entry name" value="HATPase_c"/>
    <property type="match status" value="2"/>
</dbReference>
<dbReference type="SMART" id="SM00448">
    <property type="entry name" value="REC"/>
    <property type="match status" value="1"/>
</dbReference>
<dbReference type="InterPro" id="IPR011623">
    <property type="entry name" value="7TMR_DISM_rcpt_extracell_dom1"/>
</dbReference>
<feature type="transmembrane region" description="Helical" evidence="10">
    <location>
        <begin position="206"/>
        <end position="227"/>
    </location>
</feature>
<dbReference type="EC" id="2.7.13.3" evidence="2"/>
<dbReference type="CDD" id="cd00082">
    <property type="entry name" value="HisKA"/>
    <property type="match status" value="1"/>
</dbReference>
<sequence>MKRKWLAFLITLAMLAVTYGTLPYLLKINEPVMPKAINGVLDLRGWHFEEHDKGLVRLDGEWQFYPDQLLEHRDFALESNEPPADLMTVPGSWASRMNTIGKATYRLLIDVGKQNLVFGLKTLSIQMSARIFVNGQEIGNSGVPSDLSRYVGKNKPIVGYFPLQQGLNEVIVQVANYDFPASSGIKHSIYFGTSEQISELQSKAVAYDWISVTAFLIIGLYFIGMYTQRTKDRFLLIFGLMCMLIALFSSTGGERIIFHVFPDLSVGAFLRIQIVSTLCASISMFLYVYLVLRPFCSPLLIRIALLLGLIQIVLSLFFMSATYNSVILLIHSLYVSLAPVYMMYSLVLAALHRVEGSFYLAVAAIALNLYTSMQNLNVYFAVPIFSFPPIEPFLFLLMLSLLISLRFSNAYKQNELLSAQLLKADQIKDEFITKTAHEFKTPLHGLVHIAESMIKDSNQLSSGQLENLSLISSTAKRLSQLVYDILDFSRLKQGEMKVDMTPHDIHSVVDVVIKVFSFLTVGKEIRLINRVPKELPLVWVDENRIRQILSNLLDNAIKYTDSGFIEISAVKRDQLIEIIVTDTGVGIDEDNLETIFEPYKMLQPDSYQSFGLGLPIVKQLIELQQGSIWINSKKGQGTSVHFTLKIVDPEDGTVMQSANEKKGIGNQRPQASPGFRFTTPYISDQQGQYTVLVVDDHYSNLKVLIDLLEPLNYKVVAVKDGFEALKLIEEMHEIDLVILDLMMPGLSGVDVCREIREKYSLLELPVLMVTASIQPEDKITSFDAGANDFLTKPFDAAELKARVRGLLMIKESVGKAVDLEVAFLQSQIKPHFLYNVLNTIMALSYTDSEASRKMITDLADYLRGSFHFSNTQEKVPFHRELALIQSYVEIEKARFKDRIRVEYEISDDVRDVEIPPLLIQPLVENAIRHGIGNRMEGGMVRVCAYKAGNHCIFVIEDNGIGLKENSVQEKTSHTGVGLQNIRKRLKYAYGTELNIDSVEGFGTKVTIRIPSN</sequence>
<dbReference type="SUPFAM" id="SSF52172">
    <property type="entry name" value="CheY-like"/>
    <property type="match status" value="1"/>
</dbReference>
<keyword evidence="4" id="KW-0808">Transferase</keyword>
<dbReference type="Proteomes" id="UP001519343">
    <property type="component" value="Unassembled WGS sequence"/>
</dbReference>
<dbReference type="InterPro" id="IPR004358">
    <property type="entry name" value="Sig_transdc_His_kin-like_C"/>
</dbReference>
<evidence type="ECO:0000313" key="14">
    <source>
        <dbReference type="Proteomes" id="UP001519343"/>
    </source>
</evidence>
<dbReference type="InterPro" id="IPR001789">
    <property type="entry name" value="Sig_transdc_resp-reg_receiver"/>
</dbReference>
<evidence type="ECO:0000259" key="12">
    <source>
        <dbReference type="PROSITE" id="PS50110"/>
    </source>
</evidence>
<keyword evidence="3 9" id="KW-0597">Phosphoprotein</keyword>
<evidence type="ECO:0000259" key="11">
    <source>
        <dbReference type="PROSITE" id="PS50109"/>
    </source>
</evidence>
<dbReference type="Gene3D" id="3.40.50.2300">
    <property type="match status" value="1"/>
</dbReference>
<organism evidence="13 14">
    <name type="scientific">Ammoniphilus resinae</name>
    <dbReference type="NCBI Taxonomy" id="861532"/>
    <lineage>
        <taxon>Bacteria</taxon>
        <taxon>Bacillati</taxon>
        <taxon>Bacillota</taxon>
        <taxon>Bacilli</taxon>
        <taxon>Bacillales</taxon>
        <taxon>Paenibacillaceae</taxon>
        <taxon>Aneurinibacillus group</taxon>
        <taxon>Ammoniphilus</taxon>
    </lineage>
</organism>
<dbReference type="InterPro" id="IPR036097">
    <property type="entry name" value="HisK_dim/P_sf"/>
</dbReference>
<protein>
    <recommendedName>
        <fullName evidence="2">histidine kinase</fullName>
        <ecNumber evidence="2">2.7.13.3</ecNumber>
    </recommendedName>
</protein>
<feature type="transmembrane region" description="Helical" evidence="10">
    <location>
        <begin position="234"/>
        <end position="252"/>
    </location>
</feature>
<feature type="transmembrane region" description="Helical" evidence="10">
    <location>
        <begin position="272"/>
        <end position="292"/>
    </location>
</feature>
<dbReference type="Gene3D" id="3.30.565.10">
    <property type="entry name" value="Histidine kinase-like ATPase, C-terminal domain"/>
    <property type="match status" value="2"/>
</dbReference>
<evidence type="ECO:0000313" key="13">
    <source>
        <dbReference type="EMBL" id="MBP1930205.1"/>
    </source>
</evidence>
<evidence type="ECO:0000256" key="5">
    <source>
        <dbReference type="ARBA" id="ARBA00022741"/>
    </source>
</evidence>
<dbReference type="PROSITE" id="PS50109">
    <property type="entry name" value="HIS_KIN"/>
    <property type="match status" value="2"/>
</dbReference>
<gene>
    <name evidence="13" type="ORF">J2Z37_000192</name>
</gene>
<evidence type="ECO:0000256" key="1">
    <source>
        <dbReference type="ARBA" id="ARBA00000085"/>
    </source>
</evidence>
<dbReference type="GO" id="GO:0016301">
    <property type="term" value="F:kinase activity"/>
    <property type="evidence" value="ECO:0007669"/>
    <property type="project" value="UniProtKB-KW"/>
</dbReference>
<feature type="modified residue" description="4-aspartylphosphate" evidence="9">
    <location>
        <position position="740"/>
    </location>
</feature>
<dbReference type="PRINTS" id="PR00344">
    <property type="entry name" value="BCTRLSENSOR"/>
</dbReference>
<evidence type="ECO:0000256" key="10">
    <source>
        <dbReference type="SAM" id="Phobius"/>
    </source>
</evidence>
<dbReference type="InterPro" id="IPR010559">
    <property type="entry name" value="Sig_transdc_His_kin_internal"/>
</dbReference>
<dbReference type="InterPro" id="IPR005467">
    <property type="entry name" value="His_kinase_dom"/>
</dbReference>
<keyword evidence="5" id="KW-0547">Nucleotide-binding</keyword>
<evidence type="ECO:0000256" key="9">
    <source>
        <dbReference type="PROSITE-ProRule" id="PRU00169"/>
    </source>
</evidence>
<dbReference type="InterPro" id="IPR003661">
    <property type="entry name" value="HisK_dim/P_dom"/>
</dbReference>
<dbReference type="SUPFAM" id="SSF47384">
    <property type="entry name" value="Homodimeric domain of signal transducing histidine kinase"/>
    <property type="match status" value="1"/>
</dbReference>
<evidence type="ECO:0000256" key="4">
    <source>
        <dbReference type="ARBA" id="ARBA00022679"/>
    </source>
</evidence>
<keyword evidence="8" id="KW-0902">Two-component regulatory system</keyword>
<keyword evidence="6 13" id="KW-0418">Kinase</keyword>
<name>A0ABS4GJW2_9BACL</name>
<dbReference type="InterPro" id="IPR036890">
    <property type="entry name" value="HATPase_C_sf"/>
</dbReference>
<dbReference type="RefSeq" id="WP_209808010.1">
    <property type="nucleotide sequence ID" value="NZ_JAGGKT010000001.1"/>
</dbReference>
<dbReference type="Pfam" id="PF00072">
    <property type="entry name" value="Response_reg"/>
    <property type="match status" value="1"/>
</dbReference>
<dbReference type="InterPro" id="IPR003594">
    <property type="entry name" value="HATPase_dom"/>
</dbReference>